<dbReference type="EMBL" id="CP117167">
    <property type="protein sequence ID" value="WCT11131.1"/>
    <property type="molecule type" value="Genomic_DNA"/>
</dbReference>
<dbReference type="InterPro" id="IPR007433">
    <property type="entry name" value="DUF481"/>
</dbReference>
<proteinExistence type="predicted"/>
<sequence length="244" mass="28223">MTYKHLLLLLFILITHNCLAQFNDTTHYYTKFASSGSINKTESSSTYLLNNSFKFGVKKKSLAMNFNNNWIYGKTDHEITNNDFNTSLDFDIQKDSARFYYWGLANYTTSISLKINNQLQAGGGVAYDLVKTKVSMLNLSDGILYDRGDLFLDDDTHDVYNTYRNSFRVLFKFVIKDIIVLDGSDFVQNSFTRGSDYIIRSTTNLSVKLRKWLSLTTSYNYNRMNRTARENSLLSYGLTAEKYF</sequence>
<protein>
    <submittedName>
        <fullName evidence="2">DUF481 domain-containing protein</fullName>
    </submittedName>
</protein>
<keyword evidence="1" id="KW-0732">Signal</keyword>
<organism evidence="2 3">
    <name type="scientific">Mucilaginibacter jinjuensis</name>
    <dbReference type="NCBI Taxonomy" id="1176721"/>
    <lineage>
        <taxon>Bacteria</taxon>
        <taxon>Pseudomonadati</taxon>
        <taxon>Bacteroidota</taxon>
        <taxon>Sphingobacteriia</taxon>
        <taxon>Sphingobacteriales</taxon>
        <taxon>Sphingobacteriaceae</taxon>
        <taxon>Mucilaginibacter</taxon>
    </lineage>
</organism>
<evidence type="ECO:0000313" key="2">
    <source>
        <dbReference type="EMBL" id="WCT11131.1"/>
    </source>
</evidence>
<dbReference type="RefSeq" id="WP_273629321.1">
    <property type="nucleotide sequence ID" value="NZ_CP117167.1"/>
</dbReference>
<gene>
    <name evidence="2" type="ORF">PQO05_20535</name>
</gene>
<dbReference type="Proteomes" id="UP001216139">
    <property type="component" value="Chromosome"/>
</dbReference>
<feature type="chain" id="PRO_5045465900" evidence="1">
    <location>
        <begin position="21"/>
        <end position="244"/>
    </location>
</feature>
<name>A0ABY7T434_9SPHI</name>
<evidence type="ECO:0000256" key="1">
    <source>
        <dbReference type="SAM" id="SignalP"/>
    </source>
</evidence>
<reference evidence="2 3" key="1">
    <citation type="submission" date="2023-02" db="EMBL/GenBank/DDBJ databases">
        <title>Genome sequence of Mucilaginibacter jinjuensis strain KACC 16571.</title>
        <authorList>
            <person name="Kim S."/>
            <person name="Heo J."/>
            <person name="Kwon S.-W."/>
        </authorList>
    </citation>
    <scope>NUCLEOTIDE SEQUENCE [LARGE SCALE GENOMIC DNA]</scope>
    <source>
        <strain evidence="2 3">KACC 16571</strain>
    </source>
</reference>
<dbReference type="Pfam" id="PF04338">
    <property type="entry name" value="DUF481"/>
    <property type="match status" value="1"/>
</dbReference>
<accession>A0ABY7T434</accession>
<evidence type="ECO:0000313" key="3">
    <source>
        <dbReference type="Proteomes" id="UP001216139"/>
    </source>
</evidence>
<feature type="signal peptide" evidence="1">
    <location>
        <begin position="1"/>
        <end position="20"/>
    </location>
</feature>
<keyword evidence="3" id="KW-1185">Reference proteome</keyword>